<keyword evidence="3" id="KW-1185">Reference proteome</keyword>
<feature type="signal peptide" evidence="1">
    <location>
        <begin position="1"/>
        <end position="24"/>
    </location>
</feature>
<gene>
    <name evidence="2" type="ORF">G1H10_00310</name>
</gene>
<accession>A0A6L9S0X8</accession>
<dbReference type="PANTHER" id="PTHR39335:SF1">
    <property type="entry name" value="BLL4220 PROTEIN"/>
    <property type="match status" value="1"/>
</dbReference>
<evidence type="ECO:0000313" key="2">
    <source>
        <dbReference type="EMBL" id="NED98608.1"/>
    </source>
</evidence>
<feature type="chain" id="PRO_5026967605" description="Lipoprotein" evidence="1">
    <location>
        <begin position="25"/>
        <end position="169"/>
    </location>
</feature>
<dbReference type="InterPro" id="IPR005297">
    <property type="entry name" value="Lipoprotein_repeat"/>
</dbReference>
<dbReference type="Proteomes" id="UP000475214">
    <property type="component" value="Unassembled WGS sequence"/>
</dbReference>
<dbReference type="PROSITE" id="PS51257">
    <property type="entry name" value="PROKAR_LIPOPROTEIN"/>
    <property type="match status" value="1"/>
</dbReference>
<organism evidence="2 3">
    <name type="scientific">Phytoactinopolyspora halotolerans</name>
    <dbReference type="NCBI Taxonomy" id="1981512"/>
    <lineage>
        <taxon>Bacteria</taxon>
        <taxon>Bacillati</taxon>
        <taxon>Actinomycetota</taxon>
        <taxon>Actinomycetes</taxon>
        <taxon>Jiangellales</taxon>
        <taxon>Jiangellaceae</taxon>
        <taxon>Phytoactinopolyspora</taxon>
    </lineage>
</organism>
<dbReference type="Pfam" id="PF03640">
    <property type="entry name" value="Lipoprotein_15"/>
    <property type="match status" value="2"/>
</dbReference>
<dbReference type="GO" id="GO:0043448">
    <property type="term" value="P:alkane catabolic process"/>
    <property type="evidence" value="ECO:0007669"/>
    <property type="project" value="TreeGrafter"/>
</dbReference>
<keyword evidence="1" id="KW-0732">Signal</keyword>
<dbReference type="RefSeq" id="WP_163731039.1">
    <property type="nucleotide sequence ID" value="NZ_JAAGOA010000001.1"/>
</dbReference>
<evidence type="ECO:0008006" key="4">
    <source>
        <dbReference type="Google" id="ProtNLM"/>
    </source>
</evidence>
<comment type="caution">
    <text evidence="2">The sequence shown here is derived from an EMBL/GenBank/DDBJ whole genome shotgun (WGS) entry which is preliminary data.</text>
</comment>
<evidence type="ECO:0000313" key="3">
    <source>
        <dbReference type="Proteomes" id="UP000475214"/>
    </source>
</evidence>
<proteinExistence type="predicted"/>
<sequence length="169" mass="17649">MHRRTRTAAALCSAAALAVLGACGTDDNGDGDGSGDGDVATGGDAGRVELSDTSLGEILVDGEGRTLYLFTPDSPGESTCIDECLDIWPPLEGDVEAGEGVNEELLGTIERDDGTVQATYGDWPLYYYAEDADAGDIEGQGVNDVWYVIDADGEAVQGEVEQDDQDSGY</sequence>
<protein>
    <recommendedName>
        <fullName evidence="4">Lipoprotein</fullName>
    </recommendedName>
</protein>
<dbReference type="EMBL" id="JAAGOA010000001">
    <property type="protein sequence ID" value="NED98608.1"/>
    <property type="molecule type" value="Genomic_DNA"/>
</dbReference>
<reference evidence="2 3" key="1">
    <citation type="submission" date="2020-02" db="EMBL/GenBank/DDBJ databases">
        <authorList>
            <person name="Li X.-J."/>
            <person name="Han X.-M."/>
        </authorList>
    </citation>
    <scope>NUCLEOTIDE SEQUENCE [LARGE SCALE GENOMIC DNA]</scope>
    <source>
        <strain evidence="2 3">CCTCC AB 2017055</strain>
    </source>
</reference>
<dbReference type="PANTHER" id="PTHR39335">
    <property type="entry name" value="BLL4220 PROTEIN"/>
    <property type="match status" value="1"/>
</dbReference>
<dbReference type="AlphaFoldDB" id="A0A6L9S0X8"/>
<name>A0A6L9S0X8_9ACTN</name>
<evidence type="ECO:0000256" key="1">
    <source>
        <dbReference type="SAM" id="SignalP"/>
    </source>
</evidence>